<dbReference type="InterPro" id="IPR043165">
    <property type="entry name" value="TruD_insert_sf"/>
</dbReference>
<dbReference type="InterPro" id="IPR011760">
    <property type="entry name" value="PsdUridine_synth_TruD_insert"/>
</dbReference>
<dbReference type="GO" id="GO:0003723">
    <property type="term" value="F:RNA binding"/>
    <property type="evidence" value="ECO:0007669"/>
    <property type="project" value="InterPro"/>
</dbReference>
<keyword evidence="2 4" id="KW-0819">tRNA processing</keyword>
<dbReference type="InterPro" id="IPR050170">
    <property type="entry name" value="TruD_pseudoU_synthase"/>
</dbReference>
<evidence type="ECO:0000313" key="7">
    <source>
        <dbReference type="Proteomes" id="UP000198611"/>
    </source>
</evidence>
<evidence type="ECO:0000259" key="5">
    <source>
        <dbReference type="PROSITE" id="PS50984"/>
    </source>
</evidence>
<dbReference type="EMBL" id="FOMJ01000001">
    <property type="protein sequence ID" value="SFD06536.1"/>
    <property type="molecule type" value="Genomic_DNA"/>
</dbReference>
<dbReference type="OrthoDB" id="1550679at2"/>
<dbReference type="HAMAP" id="MF_01082">
    <property type="entry name" value="TruD"/>
    <property type="match status" value="1"/>
</dbReference>
<accession>A0A1I1PA14</accession>
<comment type="function">
    <text evidence="4">Responsible for synthesis of pseudouridine from uracil-13 in transfer RNAs.</text>
</comment>
<keyword evidence="7" id="KW-1185">Reference proteome</keyword>
<dbReference type="SUPFAM" id="SSF55120">
    <property type="entry name" value="Pseudouridine synthase"/>
    <property type="match status" value="1"/>
</dbReference>
<dbReference type="Gene3D" id="3.30.2340.10">
    <property type="entry name" value="TruD, insertion domain"/>
    <property type="match status" value="1"/>
</dbReference>
<dbReference type="Gene3D" id="3.30.2350.20">
    <property type="entry name" value="TruD, catalytic domain"/>
    <property type="match status" value="1"/>
</dbReference>
<proteinExistence type="inferred from homology"/>
<organism evidence="6 7">
    <name type="scientific">Thiohalospira halophila DSM 15071</name>
    <dbReference type="NCBI Taxonomy" id="1123397"/>
    <lineage>
        <taxon>Bacteria</taxon>
        <taxon>Pseudomonadati</taxon>
        <taxon>Pseudomonadota</taxon>
        <taxon>Gammaproteobacteria</taxon>
        <taxon>Thiohalospirales</taxon>
        <taxon>Thiohalospiraceae</taxon>
        <taxon>Thiohalospira</taxon>
    </lineage>
</organism>
<dbReference type="STRING" id="1123397.SAMN05660831_00680"/>
<evidence type="ECO:0000256" key="3">
    <source>
        <dbReference type="ARBA" id="ARBA00023235"/>
    </source>
</evidence>
<feature type="active site" description="Nucleophile" evidence="4">
    <location>
        <position position="83"/>
    </location>
</feature>
<dbReference type="EC" id="5.4.99.27" evidence="4"/>
<reference evidence="6 7" key="1">
    <citation type="submission" date="2016-10" db="EMBL/GenBank/DDBJ databases">
        <authorList>
            <person name="de Groot N.N."/>
        </authorList>
    </citation>
    <scope>NUCLEOTIDE SEQUENCE [LARGE SCALE GENOMIC DNA]</scope>
    <source>
        <strain evidence="6 7">HL3</strain>
    </source>
</reference>
<sequence>MSGEGEALLGPRALGEPPVTATLRAEPADFRVDEVLGFEPDGSGQHAWLRIEKTGTNTEWLGKQLARAAGLPPRAVSWSGRKDRHAITTQWYSLDLAGRPEPDWAAALPEGVRLLVATRHGRKLRRGTHAANRFELRLREVAGDTDALAARAAEVARRGVPNYFGPQRFGRDGDNVAAARAWLAGGERRGPRDILLSAARSWLFNRILAARVAAGEWEATRTEEPVLLAGSGSFFVPEAGDADVRDRLARGDLHPSGPLWGRGGAPITEAERALVADAEDLTAGLEQAGLKAERRALRLMVPDLEAAEEEAGTWRMAFSLPRGAFATTVVRELAETDAAL</sequence>
<evidence type="ECO:0000256" key="4">
    <source>
        <dbReference type="HAMAP-Rule" id="MF_01082"/>
    </source>
</evidence>
<dbReference type="GO" id="GO:0031119">
    <property type="term" value="P:tRNA pseudouridine synthesis"/>
    <property type="evidence" value="ECO:0007669"/>
    <property type="project" value="UniProtKB-UniRule"/>
</dbReference>
<dbReference type="PANTHER" id="PTHR47811:SF1">
    <property type="entry name" value="TRNA PSEUDOURIDINE SYNTHASE D"/>
    <property type="match status" value="1"/>
</dbReference>
<evidence type="ECO:0000256" key="1">
    <source>
        <dbReference type="ARBA" id="ARBA00007953"/>
    </source>
</evidence>
<dbReference type="GO" id="GO:0005829">
    <property type="term" value="C:cytosol"/>
    <property type="evidence" value="ECO:0007669"/>
    <property type="project" value="TreeGrafter"/>
</dbReference>
<dbReference type="PROSITE" id="PS50984">
    <property type="entry name" value="TRUD"/>
    <property type="match status" value="1"/>
</dbReference>
<feature type="domain" description="TRUD" evidence="5">
    <location>
        <begin position="159"/>
        <end position="309"/>
    </location>
</feature>
<dbReference type="InterPro" id="IPR020103">
    <property type="entry name" value="PsdUridine_synth_cat_dom_sf"/>
</dbReference>
<comment type="catalytic activity">
    <reaction evidence="4">
        <text>uridine(13) in tRNA = pseudouridine(13) in tRNA</text>
        <dbReference type="Rhea" id="RHEA:42540"/>
        <dbReference type="Rhea" id="RHEA-COMP:10105"/>
        <dbReference type="Rhea" id="RHEA-COMP:10106"/>
        <dbReference type="ChEBI" id="CHEBI:65314"/>
        <dbReference type="ChEBI" id="CHEBI:65315"/>
        <dbReference type="EC" id="5.4.99.27"/>
    </reaction>
</comment>
<dbReference type="RefSeq" id="WP_093427311.1">
    <property type="nucleotide sequence ID" value="NZ_FOMJ01000001.1"/>
</dbReference>
<name>A0A1I1PA14_9GAMM</name>
<evidence type="ECO:0000313" key="6">
    <source>
        <dbReference type="EMBL" id="SFD06536.1"/>
    </source>
</evidence>
<keyword evidence="3 4" id="KW-0413">Isomerase</keyword>
<dbReference type="PANTHER" id="PTHR47811">
    <property type="entry name" value="TRNA PSEUDOURIDINE SYNTHASE D"/>
    <property type="match status" value="1"/>
</dbReference>
<dbReference type="Proteomes" id="UP000198611">
    <property type="component" value="Unassembled WGS sequence"/>
</dbReference>
<gene>
    <name evidence="4" type="primary">truD</name>
    <name evidence="6" type="ORF">SAMN05660831_00680</name>
</gene>
<evidence type="ECO:0000256" key="2">
    <source>
        <dbReference type="ARBA" id="ARBA00022694"/>
    </source>
</evidence>
<protein>
    <recommendedName>
        <fullName evidence="4">tRNA pseudouridine synthase D</fullName>
        <ecNumber evidence="4">5.4.99.27</ecNumber>
    </recommendedName>
    <alternativeName>
        <fullName evidence="4">tRNA pseudouridine(13) synthase</fullName>
    </alternativeName>
    <alternativeName>
        <fullName evidence="4">tRNA pseudouridylate synthase D</fullName>
    </alternativeName>
    <alternativeName>
        <fullName evidence="4">tRNA-uridine isomerase D</fullName>
    </alternativeName>
</protein>
<dbReference type="InterPro" id="IPR001656">
    <property type="entry name" value="PsdUridine_synth_TruD"/>
</dbReference>
<dbReference type="GO" id="GO:0160150">
    <property type="term" value="F:tRNA pseudouridine(13) synthase activity"/>
    <property type="evidence" value="ECO:0007669"/>
    <property type="project" value="UniProtKB-EC"/>
</dbReference>
<dbReference type="NCBIfam" id="NF002153">
    <property type="entry name" value="PRK00984.1-2"/>
    <property type="match status" value="1"/>
</dbReference>
<dbReference type="AlphaFoldDB" id="A0A1I1PA14"/>
<dbReference type="Pfam" id="PF01142">
    <property type="entry name" value="TruD"/>
    <property type="match status" value="2"/>
</dbReference>
<comment type="similarity">
    <text evidence="1 4">Belongs to the pseudouridine synthase TruD family.</text>
</comment>
<dbReference type="InterPro" id="IPR042214">
    <property type="entry name" value="TruD_catalytic"/>
</dbReference>